<feature type="domain" description="IrrE N-terminal-like" evidence="1">
    <location>
        <begin position="29"/>
        <end position="118"/>
    </location>
</feature>
<organism evidence="2 3">
    <name type="scientific">Paenibacillus alvei</name>
    <name type="common">Bacillus alvei</name>
    <dbReference type="NCBI Taxonomy" id="44250"/>
    <lineage>
        <taxon>Bacteria</taxon>
        <taxon>Bacillati</taxon>
        <taxon>Bacillota</taxon>
        <taxon>Bacilli</taxon>
        <taxon>Bacillales</taxon>
        <taxon>Paenibacillaceae</taxon>
        <taxon>Paenibacillus</taxon>
    </lineage>
</organism>
<dbReference type="GeneID" id="94492584"/>
<accession>A0AAP7DLB6</accession>
<comment type="caution">
    <text evidence="2">The sequence shown here is derived from an EMBL/GenBank/DDBJ whole genome shotgun (WGS) entry which is preliminary data.</text>
</comment>
<evidence type="ECO:0000313" key="2">
    <source>
        <dbReference type="EMBL" id="NOJ73915.1"/>
    </source>
</evidence>
<dbReference type="Proteomes" id="UP000552038">
    <property type="component" value="Unassembled WGS sequence"/>
</dbReference>
<gene>
    <name evidence="2" type="ORF">HMI46_25720</name>
</gene>
<dbReference type="Pfam" id="PF06114">
    <property type="entry name" value="Peptidase_M78"/>
    <property type="match status" value="1"/>
</dbReference>
<dbReference type="EMBL" id="JABFOR010000062">
    <property type="protein sequence ID" value="NOJ73915.1"/>
    <property type="molecule type" value="Genomic_DNA"/>
</dbReference>
<evidence type="ECO:0000313" key="3">
    <source>
        <dbReference type="Proteomes" id="UP000552038"/>
    </source>
</evidence>
<reference evidence="2 3" key="1">
    <citation type="submission" date="2020-05" db="EMBL/GenBank/DDBJ databases">
        <title>Whole genome sequencing and identification of novel metabolites from Paenibacillus alvei strain JR949.</title>
        <authorList>
            <person name="Rajendhran J."/>
            <person name="Sree Pranav P."/>
            <person name="Mahalakshmi B."/>
            <person name="Karthikeyan R."/>
        </authorList>
    </citation>
    <scope>NUCLEOTIDE SEQUENCE [LARGE SCALE GENOMIC DNA]</scope>
    <source>
        <strain evidence="2 3">JR949</strain>
    </source>
</reference>
<proteinExistence type="predicted"/>
<dbReference type="RefSeq" id="WP_005547214.1">
    <property type="nucleotide sequence ID" value="NZ_JABFOR010000062.1"/>
</dbReference>
<name>A0AAP7DLB6_PAEAL</name>
<sequence>MLYDKLLSETRANVFEVDMPLTIKGLYSDGNIWINKHIETRAEKACVLAEENGHDYTSFGDILNQNTIINRKQELRARQWGYESVVPLESFKRAHQAGIRTRHELAEFLDITEEYLLAAIERYRQRYGLYADMGDHFIHFDPLGITYCFRNIE</sequence>
<dbReference type="AlphaFoldDB" id="A0AAP7DLB6"/>
<dbReference type="InterPro" id="IPR010359">
    <property type="entry name" value="IrrE_HExxH"/>
</dbReference>
<evidence type="ECO:0000259" key="1">
    <source>
        <dbReference type="Pfam" id="PF06114"/>
    </source>
</evidence>
<protein>
    <submittedName>
        <fullName evidence="2">ImmA/IrrE family metallo-endopeptidase</fullName>
    </submittedName>
</protein>